<keyword evidence="8 9" id="KW-0472">Membrane</keyword>
<comment type="pathway">
    <text evidence="2 9">Cofactor biosynthesis; adenosylcobalamin biosynthesis.</text>
</comment>
<evidence type="ECO:0000256" key="9">
    <source>
        <dbReference type="HAMAP-Rule" id="MF_00024"/>
    </source>
</evidence>
<dbReference type="InterPro" id="IPR004485">
    <property type="entry name" value="Cobalamin_biosynth_CobD/CbiB"/>
</dbReference>
<dbReference type="UniPathway" id="UPA00148"/>
<evidence type="ECO:0000313" key="10">
    <source>
        <dbReference type="EMBL" id="SEO37860.1"/>
    </source>
</evidence>
<evidence type="ECO:0000256" key="1">
    <source>
        <dbReference type="ARBA" id="ARBA00004651"/>
    </source>
</evidence>
<evidence type="ECO:0000256" key="5">
    <source>
        <dbReference type="ARBA" id="ARBA00022573"/>
    </source>
</evidence>
<feature type="transmembrane region" description="Helical" evidence="9">
    <location>
        <begin position="79"/>
        <end position="96"/>
    </location>
</feature>
<keyword evidence="6 9" id="KW-0812">Transmembrane</keyword>
<evidence type="ECO:0000256" key="2">
    <source>
        <dbReference type="ARBA" id="ARBA00004953"/>
    </source>
</evidence>
<dbReference type="Pfam" id="PF03186">
    <property type="entry name" value="CobD_Cbib"/>
    <property type="match status" value="1"/>
</dbReference>
<dbReference type="EMBL" id="FODY01000001">
    <property type="protein sequence ID" value="SEO37860.1"/>
    <property type="molecule type" value="Genomic_DNA"/>
</dbReference>
<feature type="transmembrane region" description="Helical" evidence="9">
    <location>
        <begin position="204"/>
        <end position="224"/>
    </location>
</feature>
<dbReference type="GO" id="GO:0015420">
    <property type="term" value="F:ABC-type vitamin B12 transporter activity"/>
    <property type="evidence" value="ECO:0007669"/>
    <property type="project" value="UniProtKB-UniRule"/>
</dbReference>
<feature type="transmembrane region" description="Helical" evidence="9">
    <location>
        <begin position="52"/>
        <end position="73"/>
    </location>
</feature>
<evidence type="ECO:0000256" key="7">
    <source>
        <dbReference type="ARBA" id="ARBA00022989"/>
    </source>
</evidence>
<feature type="transmembrane region" description="Helical" evidence="9">
    <location>
        <begin position="152"/>
        <end position="174"/>
    </location>
</feature>
<dbReference type="Proteomes" id="UP000198847">
    <property type="component" value="Unassembled WGS sequence"/>
</dbReference>
<dbReference type="STRING" id="112903.SAMN04490178_101359"/>
<reference evidence="10 11" key="1">
    <citation type="submission" date="2016-10" db="EMBL/GenBank/DDBJ databases">
        <authorList>
            <person name="de Groot N.N."/>
        </authorList>
    </citation>
    <scope>NUCLEOTIDE SEQUENCE [LARGE SCALE GENOMIC DNA]</scope>
    <source>
        <strain evidence="10 11">DSM 13305</strain>
    </source>
</reference>
<comment type="subcellular location">
    <subcellularLocation>
        <location evidence="1 9">Cell membrane</location>
        <topology evidence="1 9">Multi-pass membrane protein</topology>
    </subcellularLocation>
</comment>
<gene>
    <name evidence="9" type="primary">cobD</name>
    <name evidence="10" type="ORF">SAMN04490178_101359</name>
</gene>
<dbReference type="AlphaFoldDB" id="A0A1H8P7E1"/>
<evidence type="ECO:0000313" key="11">
    <source>
        <dbReference type="Proteomes" id="UP000198847"/>
    </source>
</evidence>
<dbReference type="PANTHER" id="PTHR34308:SF1">
    <property type="entry name" value="COBALAMIN BIOSYNTHESIS PROTEIN CBIB"/>
    <property type="match status" value="1"/>
</dbReference>
<sequence>MDIYLPLAAVLLDLVLGDPRTAWHPVVLLGKLIAFFEQRLLNRQAAAGQKRLAGGLLVLGVLLITFGTVYSLTQCLRQLPGWFAFGLEALLASFVISPRSLAAAGREIHDFLVAGNLEQARYKVGWIVGRDTASLDVAEITRATVETIAENIVDGIIAPLFYLALGGLPLAFLYRAVNTMDSMIGYKNEKYLDFGMIAARIDDIFNYLPARITGILLVLAAWLLRYDAVRSAKTIWRDAHKHPSPNSGIPESATAGALGIRLGGLNYYGGVASHRAHMGDGTAALRPEHITRTSYLMYVSTVLFVLLAGVLTLIK</sequence>
<dbReference type="PANTHER" id="PTHR34308">
    <property type="entry name" value="COBALAMIN BIOSYNTHESIS PROTEIN CBIB"/>
    <property type="match status" value="1"/>
</dbReference>
<evidence type="ECO:0000256" key="6">
    <source>
        <dbReference type="ARBA" id="ARBA00022692"/>
    </source>
</evidence>
<comment type="similarity">
    <text evidence="3 9">Belongs to the CobD/CbiB family.</text>
</comment>
<evidence type="ECO:0000256" key="8">
    <source>
        <dbReference type="ARBA" id="ARBA00023136"/>
    </source>
</evidence>
<evidence type="ECO:0000256" key="4">
    <source>
        <dbReference type="ARBA" id="ARBA00022475"/>
    </source>
</evidence>
<comment type="function">
    <text evidence="9">Converts cobyric acid to cobinamide by the addition of aminopropanol on the F carboxylic group.</text>
</comment>
<keyword evidence="5 9" id="KW-0169">Cobalamin biosynthesis</keyword>
<keyword evidence="7 9" id="KW-1133">Transmembrane helix</keyword>
<organism evidence="10 11">
    <name type="scientific">Propionispora vibrioides</name>
    <dbReference type="NCBI Taxonomy" id="112903"/>
    <lineage>
        <taxon>Bacteria</taxon>
        <taxon>Bacillati</taxon>
        <taxon>Bacillota</taxon>
        <taxon>Negativicutes</taxon>
        <taxon>Selenomonadales</taxon>
        <taxon>Sporomusaceae</taxon>
        <taxon>Propionispora</taxon>
    </lineage>
</organism>
<proteinExistence type="inferred from homology"/>
<feature type="transmembrane region" description="Helical" evidence="9">
    <location>
        <begin position="295"/>
        <end position="314"/>
    </location>
</feature>
<accession>A0A1H8P7E1</accession>
<dbReference type="OrthoDB" id="9811967at2"/>
<dbReference type="GO" id="GO:0048472">
    <property type="term" value="F:threonine-phosphate decarboxylase activity"/>
    <property type="evidence" value="ECO:0007669"/>
    <property type="project" value="InterPro"/>
</dbReference>
<name>A0A1H8P7E1_9FIRM</name>
<dbReference type="NCBIfam" id="TIGR00380">
    <property type="entry name" value="cobal_cbiB"/>
    <property type="match status" value="1"/>
</dbReference>
<dbReference type="GO" id="GO:0005886">
    <property type="term" value="C:plasma membrane"/>
    <property type="evidence" value="ECO:0007669"/>
    <property type="project" value="UniProtKB-SubCell"/>
</dbReference>
<protein>
    <recommendedName>
        <fullName evidence="9">Cobalamin biosynthesis protein CobD</fullName>
    </recommendedName>
</protein>
<dbReference type="RefSeq" id="WP_091743669.1">
    <property type="nucleotide sequence ID" value="NZ_FODY01000001.1"/>
</dbReference>
<keyword evidence="4 9" id="KW-1003">Cell membrane</keyword>
<dbReference type="GO" id="GO:0009236">
    <property type="term" value="P:cobalamin biosynthetic process"/>
    <property type="evidence" value="ECO:0007669"/>
    <property type="project" value="UniProtKB-UniRule"/>
</dbReference>
<dbReference type="HAMAP" id="MF_00024">
    <property type="entry name" value="CobD_CbiB"/>
    <property type="match status" value="1"/>
</dbReference>
<evidence type="ECO:0000256" key="3">
    <source>
        <dbReference type="ARBA" id="ARBA00006263"/>
    </source>
</evidence>
<keyword evidence="11" id="KW-1185">Reference proteome</keyword>